<evidence type="ECO:0000256" key="3">
    <source>
        <dbReference type="ARBA" id="ARBA00022989"/>
    </source>
</evidence>
<evidence type="ECO:0000313" key="8">
    <source>
        <dbReference type="Proteomes" id="UP000607397"/>
    </source>
</evidence>
<evidence type="ECO:0000256" key="5">
    <source>
        <dbReference type="SAM" id="Phobius"/>
    </source>
</evidence>
<dbReference type="InterPro" id="IPR002810">
    <property type="entry name" value="NfeD-like_C"/>
</dbReference>
<evidence type="ECO:0000313" key="7">
    <source>
        <dbReference type="EMBL" id="NCJ06934.1"/>
    </source>
</evidence>
<name>A0A8K2A7H6_9CYAN</name>
<keyword evidence="4 5" id="KW-0472">Membrane</keyword>
<evidence type="ECO:0000256" key="4">
    <source>
        <dbReference type="ARBA" id="ARBA00023136"/>
    </source>
</evidence>
<keyword evidence="8" id="KW-1185">Reference proteome</keyword>
<accession>A0A8K2A7H6</accession>
<dbReference type="AlphaFoldDB" id="A0A8K2A7H6"/>
<protein>
    <submittedName>
        <fullName evidence="7">NfeD family protein</fullName>
    </submittedName>
</protein>
<keyword evidence="2 5" id="KW-0812">Transmembrane</keyword>
<comment type="subcellular location">
    <subcellularLocation>
        <location evidence="1">Membrane</location>
        <topology evidence="1">Multi-pass membrane protein</topology>
    </subcellularLocation>
</comment>
<dbReference type="GO" id="GO:0005886">
    <property type="term" value="C:plasma membrane"/>
    <property type="evidence" value="ECO:0007669"/>
    <property type="project" value="TreeGrafter"/>
</dbReference>
<dbReference type="InterPro" id="IPR052165">
    <property type="entry name" value="Membrane_assoc_protease"/>
</dbReference>
<dbReference type="InterPro" id="IPR012340">
    <property type="entry name" value="NA-bd_OB-fold"/>
</dbReference>
<evidence type="ECO:0000256" key="2">
    <source>
        <dbReference type="ARBA" id="ARBA00022692"/>
    </source>
</evidence>
<evidence type="ECO:0000259" key="6">
    <source>
        <dbReference type="Pfam" id="PF01957"/>
    </source>
</evidence>
<dbReference type="EMBL" id="WVIC01000018">
    <property type="protein sequence ID" value="NCJ06934.1"/>
    <property type="molecule type" value="Genomic_DNA"/>
</dbReference>
<dbReference type="Gene3D" id="2.40.50.140">
    <property type="entry name" value="Nucleic acid-binding proteins"/>
    <property type="match status" value="1"/>
</dbReference>
<evidence type="ECO:0000256" key="1">
    <source>
        <dbReference type="ARBA" id="ARBA00004141"/>
    </source>
</evidence>
<dbReference type="Proteomes" id="UP000607397">
    <property type="component" value="Unassembled WGS sequence"/>
</dbReference>
<comment type="caution">
    <text evidence="7">The sequence shown here is derived from an EMBL/GenBank/DDBJ whole genome shotgun (WGS) entry which is preliminary data.</text>
</comment>
<dbReference type="PANTHER" id="PTHR33507:SF3">
    <property type="entry name" value="INNER MEMBRANE PROTEIN YBBJ"/>
    <property type="match status" value="1"/>
</dbReference>
<dbReference type="RefSeq" id="WP_161825407.1">
    <property type="nucleotide sequence ID" value="NZ_WVIC01000018.1"/>
</dbReference>
<reference evidence="7" key="1">
    <citation type="submission" date="2019-12" db="EMBL/GenBank/DDBJ databases">
        <title>High-Quality draft genome sequences of three cyanobacteria isolated from the limestone walls of the Old Cathedral of Coimbra.</title>
        <authorList>
            <person name="Tiago I."/>
            <person name="Soares F."/>
            <person name="Portugal A."/>
        </authorList>
    </citation>
    <scope>NUCLEOTIDE SEQUENCE [LARGE SCALE GENOMIC DNA]</scope>
    <source>
        <strain evidence="7">C</strain>
    </source>
</reference>
<feature type="transmembrane region" description="Helical" evidence="5">
    <location>
        <begin position="54"/>
        <end position="71"/>
    </location>
</feature>
<feature type="transmembrane region" description="Helical" evidence="5">
    <location>
        <begin position="6"/>
        <end position="24"/>
    </location>
</feature>
<dbReference type="PANTHER" id="PTHR33507">
    <property type="entry name" value="INNER MEMBRANE PROTEIN YBBJ"/>
    <property type="match status" value="1"/>
</dbReference>
<gene>
    <name evidence="7" type="ORF">GS597_10515</name>
</gene>
<dbReference type="Pfam" id="PF01957">
    <property type="entry name" value="NfeD"/>
    <property type="match status" value="1"/>
</dbReference>
<proteinExistence type="predicted"/>
<feature type="domain" description="NfeD-like C-terminal" evidence="6">
    <location>
        <begin position="87"/>
        <end position="136"/>
    </location>
</feature>
<sequence>MDPVVLTWFWVALGAIFCIAELVLPTGFSELTMGISAFIVAAISVVLPQFPIQVVLWLVLSVAIIVWLRRIQPSRSRSRLRDADEAETLTEILPGAKGRVLYEGTSWQARCQDEGVAIASQQRVYVVGREGTTLIILPMQTLKS</sequence>
<keyword evidence="3 5" id="KW-1133">Transmembrane helix</keyword>
<organism evidence="7 8">
    <name type="scientific">Petrachloros mirabilis ULC683</name>
    <dbReference type="NCBI Taxonomy" id="2781853"/>
    <lineage>
        <taxon>Bacteria</taxon>
        <taxon>Bacillati</taxon>
        <taxon>Cyanobacteriota</taxon>
        <taxon>Cyanophyceae</taxon>
        <taxon>Synechococcales</taxon>
        <taxon>Petrachlorosaceae</taxon>
        <taxon>Petrachloros</taxon>
        <taxon>Petrachloros mirabilis</taxon>
    </lineage>
</organism>